<keyword evidence="3" id="KW-1185">Reference proteome</keyword>
<protein>
    <submittedName>
        <fullName evidence="2">Uncharacterized protein</fullName>
    </submittedName>
</protein>
<feature type="compositionally biased region" description="Basic and acidic residues" evidence="1">
    <location>
        <begin position="67"/>
        <end position="78"/>
    </location>
</feature>
<feature type="compositionally biased region" description="Polar residues" evidence="1">
    <location>
        <begin position="1"/>
        <end position="16"/>
    </location>
</feature>
<evidence type="ECO:0000256" key="1">
    <source>
        <dbReference type="SAM" id="MobiDB-lite"/>
    </source>
</evidence>
<feature type="region of interest" description="Disordered" evidence="1">
    <location>
        <begin position="67"/>
        <end position="94"/>
    </location>
</feature>
<name>A0A6G1HW70_9PEZI</name>
<evidence type="ECO:0000313" key="2">
    <source>
        <dbReference type="EMBL" id="KAF2400161.1"/>
    </source>
</evidence>
<proteinExistence type="predicted"/>
<organism evidence="2 3">
    <name type="scientific">Trichodelitschia bisporula</name>
    <dbReference type="NCBI Taxonomy" id="703511"/>
    <lineage>
        <taxon>Eukaryota</taxon>
        <taxon>Fungi</taxon>
        <taxon>Dikarya</taxon>
        <taxon>Ascomycota</taxon>
        <taxon>Pezizomycotina</taxon>
        <taxon>Dothideomycetes</taxon>
        <taxon>Dothideomycetes incertae sedis</taxon>
        <taxon>Phaeotrichales</taxon>
        <taxon>Phaeotrichaceae</taxon>
        <taxon>Trichodelitschia</taxon>
    </lineage>
</organism>
<dbReference type="EMBL" id="ML996695">
    <property type="protein sequence ID" value="KAF2400161.1"/>
    <property type="molecule type" value="Genomic_DNA"/>
</dbReference>
<evidence type="ECO:0000313" key="3">
    <source>
        <dbReference type="Proteomes" id="UP000799640"/>
    </source>
</evidence>
<sequence>MAGPTRLQTVKTSGSASGMMAERKLNSSALNSKRSACEVALEHRMLVRLHMPTRGMKRLVSRHQKIREVAPRGSRDARAGVAGPTGYPREMEDLHGQSIPGRIRELDHSAWAFSIRWTKTPENGLATKVSRQLTLDPLPVGFTIECRGS</sequence>
<feature type="region of interest" description="Disordered" evidence="1">
    <location>
        <begin position="1"/>
        <end position="31"/>
    </location>
</feature>
<accession>A0A6G1HW70</accession>
<gene>
    <name evidence="2" type="ORF">EJ06DRAFT_521703</name>
</gene>
<reference evidence="2" key="1">
    <citation type="journal article" date="2020" name="Stud. Mycol.">
        <title>101 Dothideomycetes genomes: a test case for predicting lifestyles and emergence of pathogens.</title>
        <authorList>
            <person name="Haridas S."/>
            <person name="Albert R."/>
            <person name="Binder M."/>
            <person name="Bloem J."/>
            <person name="Labutti K."/>
            <person name="Salamov A."/>
            <person name="Andreopoulos B."/>
            <person name="Baker S."/>
            <person name="Barry K."/>
            <person name="Bills G."/>
            <person name="Bluhm B."/>
            <person name="Cannon C."/>
            <person name="Castanera R."/>
            <person name="Culley D."/>
            <person name="Daum C."/>
            <person name="Ezra D."/>
            <person name="Gonzalez J."/>
            <person name="Henrissat B."/>
            <person name="Kuo A."/>
            <person name="Liang C."/>
            <person name="Lipzen A."/>
            <person name="Lutzoni F."/>
            <person name="Magnuson J."/>
            <person name="Mondo S."/>
            <person name="Nolan M."/>
            <person name="Ohm R."/>
            <person name="Pangilinan J."/>
            <person name="Park H.-J."/>
            <person name="Ramirez L."/>
            <person name="Alfaro M."/>
            <person name="Sun H."/>
            <person name="Tritt A."/>
            <person name="Yoshinaga Y."/>
            <person name="Zwiers L.-H."/>
            <person name="Turgeon B."/>
            <person name="Goodwin S."/>
            <person name="Spatafora J."/>
            <person name="Crous P."/>
            <person name="Grigoriev I."/>
        </authorList>
    </citation>
    <scope>NUCLEOTIDE SEQUENCE</scope>
    <source>
        <strain evidence="2">CBS 262.69</strain>
    </source>
</reference>
<dbReference type="AlphaFoldDB" id="A0A6G1HW70"/>
<dbReference type="Proteomes" id="UP000799640">
    <property type="component" value="Unassembled WGS sequence"/>
</dbReference>